<gene>
    <name evidence="11" type="ORF">K435DRAFT_511358</name>
</gene>
<evidence type="ECO:0000313" key="12">
    <source>
        <dbReference type="Proteomes" id="UP000297245"/>
    </source>
</evidence>
<keyword evidence="8" id="KW-0539">Nucleus</keyword>
<keyword evidence="5" id="KW-0158">Chromosome</keyword>
<evidence type="ECO:0000256" key="2">
    <source>
        <dbReference type="ARBA" id="ARBA00004574"/>
    </source>
</evidence>
<feature type="compositionally biased region" description="Basic and acidic residues" evidence="9">
    <location>
        <begin position="197"/>
        <end position="208"/>
    </location>
</feature>
<comment type="subcellular location">
    <subcellularLocation>
        <location evidence="2">Chromosome</location>
        <location evidence="2">Telomere</location>
    </subcellularLocation>
    <subcellularLocation>
        <location evidence="1">Nucleus</location>
    </subcellularLocation>
</comment>
<dbReference type="InterPro" id="IPR032042">
    <property type="entry name" value="POT1PC"/>
</dbReference>
<comment type="similarity">
    <text evidence="3">Belongs to the telombin family.</text>
</comment>
<dbReference type="GO" id="GO:0016233">
    <property type="term" value="P:telomere capping"/>
    <property type="evidence" value="ECO:0007669"/>
    <property type="project" value="TreeGrafter"/>
</dbReference>
<reference evidence="11 12" key="1">
    <citation type="journal article" date="2019" name="Nat. Ecol. Evol.">
        <title>Megaphylogeny resolves global patterns of mushroom evolution.</title>
        <authorList>
            <person name="Varga T."/>
            <person name="Krizsan K."/>
            <person name="Foldi C."/>
            <person name="Dima B."/>
            <person name="Sanchez-Garcia M."/>
            <person name="Sanchez-Ramirez S."/>
            <person name="Szollosi G.J."/>
            <person name="Szarkandi J.G."/>
            <person name="Papp V."/>
            <person name="Albert L."/>
            <person name="Andreopoulos W."/>
            <person name="Angelini C."/>
            <person name="Antonin V."/>
            <person name="Barry K.W."/>
            <person name="Bougher N.L."/>
            <person name="Buchanan P."/>
            <person name="Buyck B."/>
            <person name="Bense V."/>
            <person name="Catcheside P."/>
            <person name="Chovatia M."/>
            <person name="Cooper J."/>
            <person name="Damon W."/>
            <person name="Desjardin D."/>
            <person name="Finy P."/>
            <person name="Geml J."/>
            <person name="Haridas S."/>
            <person name="Hughes K."/>
            <person name="Justo A."/>
            <person name="Karasinski D."/>
            <person name="Kautmanova I."/>
            <person name="Kiss B."/>
            <person name="Kocsube S."/>
            <person name="Kotiranta H."/>
            <person name="LaButti K.M."/>
            <person name="Lechner B.E."/>
            <person name="Liimatainen K."/>
            <person name="Lipzen A."/>
            <person name="Lukacs Z."/>
            <person name="Mihaltcheva S."/>
            <person name="Morgado L.N."/>
            <person name="Niskanen T."/>
            <person name="Noordeloos M.E."/>
            <person name="Ohm R.A."/>
            <person name="Ortiz-Santana B."/>
            <person name="Ovrebo C."/>
            <person name="Racz N."/>
            <person name="Riley R."/>
            <person name="Savchenko A."/>
            <person name="Shiryaev A."/>
            <person name="Soop K."/>
            <person name="Spirin V."/>
            <person name="Szebenyi C."/>
            <person name="Tomsovsky M."/>
            <person name="Tulloss R.E."/>
            <person name="Uehling J."/>
            <person name="Grigoriev I.V."/>
            <person name="Vagvolgyi C."/>
            <person name="Papp T."/>
            <person name="Martin F.M."/>
            <person name="Miettinen O."/>
            <person name="Hibbett D.S."/>
            <person name="Nagy L.G."/>
        </authorList>
    </citation>
    <scope>NUCLEOTIDE SEQUENCE [LARGE SCALE GENOMIC DNA]</scope>
    <source>
        <strain evidence="11 12">CBS 962.96</strain>
    </source>
</reference>
<evidence type="ECO:0000256" key="6">
    <source>
        <dbReference type="ARBA" id="ARBA00022895"/>
    </source>
</evidence>
<feature type="domain" description="Telomeric single stranded DNA binding POT1/Cdc13" evidence="10">
    <location>
        <begin position="284"/>
        <end position="437"/>
    </location>
</feature>
<dbReference type="GO" id="GO:0000783">
    <property type="term" value="C:nuclear telomere cap complex"/>
    <property type="evidence" value="ECO:0007669"/>
    <property type="project" value="TreeGrafter"/>
</dbReference>
<evidence type="ECO:0000256" key="8">
    <source>
        <dbReference type="ARBA" id="ARBA00023242"/>
    </source>
</evidence>
<dbReference type="SMART" id="SM00976">
    <property type="entry name" value="Telo_bind"/>
    <property type="match status" value="1"/>
</dbReference>
<proteinExistence type="inferred from homology"/>
<organism evidence="11 12">
    <name type="scientific">Dendrothele bispora (strain CBS 962.96)</name>
    <dbReference type="NCBI Taxonomy" id="1314807"/>
    <lineage>
        <taxon>Eukaryota</taxon>
        <taxon>Fungi</taxon>
        <taxon>Dikarya</taxon>
        <taxon>Basidiomycota</taxon>
        <taxon>Agaricomycotina</taxon>
        <taxon>Agaricomycetes</taxon>
        <taxon>Agaricomycetidae</taxon>
        <taxon>Agaricales</taxon>
        <taxon>Agaricales incertae sedis</taxon>
        <taxon>Dendrothele</taxon>
    </lineage>
</organism>
<dbReference type="InterPro" id="IPR011564">
    <property type="entry name" value="Telomer_end-bd_POT1/Cdc13"/>
</dbReference>
<name>A0A4V4HBN9_DENBC</name>
<feature type="compositionally biased region" description="Basic residues" evidence="9">
    <location>
        <begin position="210"/>
        <end position="229"/>
    </location>
</feature>
<feature type="region of interest" description="Disordered" evidence="9">
    <location>
        <begin position="194"/>
        <end position="251"/>
    </location>
</feature>
<dbReference type="GO" id="GO:0098505">
    <property type="term" value="F:G-rich strand telomeric DNA binding"/>
    <property type="evidence" value="ECO:0007669"/>
    <property type="project" value="TreeGrafter"/>
</dbReference>
<evidence type="ECO:0000256" key="9">
    <source>
        <dbReference type="SAM" id="MobiDB-lite"/>
    </source>
</evidence>
<dbReference type="InterPro" id="IPR012340">
    <property type="entry name" value="NA-bd_OB-fold"/>
</dbReference>
<dbReference type="EMBL" id="ML179938">
    <property type="protein sequence ID" value="THU80125.1"/>
    <property type="molecule type" value="Genomic_DNA"/>
</dbReference>
<dbReference type="PANTHER" id="PTHR14513:SF0">
    <property type="entry name" value="PROTECTION OF TELOMERES PROTEIN 1"/>
    <property type="match status" value="1"/>
</dbReference>
<keyword evidence="7" id="KW-0238">DNA-binding</keyword>
<dbReference type="OrthoDB" id="2186770at2759"/>
<dbReference type="AlphaFoldDB" id="A0A4V4HBN9"/>
<evidence type="ECO:0000256" key="4">
    <source>
        <dbReference type="ARBA" id="ARBA00015253"/>
    </source>
</evidence>
<sequence length="959" mass="109495">MKRRRESEESEVEVKPSKHTKYSHFLEEDPFFDATSRRYISNVVRNPTDESGFIVCQVFMQWRNPYIRLIVRTEEDAIGSDVANIEIHFLGRCLEALQQHGVRFDVSDEFLLTLKGFSLSQGEKGKIILKYSQGTHIMFTKRRRVELECEAVDTWKVVDTRDDPLTADWYDAPVVRPAPLKDSSSKIVESFASNGDHSFKPVENDPAKQKSSKQRHKDRMKERKAKKAAKSNDSSSTLVPPDKVSSVPTTSKTLSGTELLIESYLDALKAIPSGDPGGKVKWGYTSLNQVRQHAQISTVGVVVAAREIQKPEGRDLYRSFRIVDPTSYEPADIHYQNPQAVSVNYFTKQFDYWLPAVQENDVVILTGLKSNNFHDRNTLTSMHNQTKWAIYSRSSSSVHYGANVNASENESSSSVSPFYEPLEVELRCCQLLSEWWDIVQEKQKELSSVANVVGLDYAGARGVVSRPHLRIQDLDPNRNRGFFDCTVEVLHGYPEPDGQRYYTLYVTDYTSSDCLTEVQAEWCPKSLSRSVLRIEMWDSSRELGQEMTTGAFYSLKNVRVKYAPNGLLEGRLQERKATLLTNEMAEYHQDLKALIGRKEIWKAKHGQSEVKFESLSLSDVVLDKFFNCIVEVLYCHLDNKRPYICVTDYTYNDYLVESYEDFVSEPWAKELRGCILKVYLHDNQVRDAKKLKPGEFCVIQKTRIKPGYAGKKPNAFLGGSEQKIRKLNTSVPADKDKIDELLGRKEIGLKEGFLPRVDTMLQTTETTVSRSATAPVPPSKVSTSVFTIREMKKVDSCPNKYRLSARVVDYRPLSLRNAVHRICSACDNDIPDTQKACVKCNDFNHEYIRFVYGLSLIIEDTEGTRVRVDITDKYKEEDPDECPLLKGLKRVSLEDDEEAYEQFCQLFERFAGNAQEYYEKRSSSLATPFRSMTIVALPDPDSKDGRTYYLWNVDGAYAT</sequence>
<dbReference type="PANTHER" id="PTHR14513">
    <property type="entry name" value="PROTECTION OF TELOMERES 1"/>
    <property type="match status" value="1"/>
</dbReference>
<protein>
    <recommendedName>
        <fullName evidence="4">Protection of telomeres protein 1</fullName>
    </recommendedName>
</protein>
<evidence type="ECO:0000256" key="3">
    <source>
        <dbReference type="ARBA" id="ARBA00008442"/>
    </source>
</evidence>
<dbReference type="GO" id="GO:0032210">
    <property type="term" value="P:regulation of telomere maintenance via telomerase"/>
    <property type="evidence" value="ECO:0007669"/>
    <property type="project" value="TreeGrafter"/>
</dbReference>
<dbReference type="GO" id="GO:0010521">
    <property type="term" value="F:telomerase inhibitor activity"/>
    <property type="evidence" value="ECO:0007669"/>
    <property type="project" value="TreeGrafter"/>
</dbReference>
<accession>A0A4V4HBN9</accession>
<keyword evidence="12" id="KW-1185">Reference proteome</keyword>
<dbReference type="Pfam" id="PF02765">
    <property type="entry name" value="POT1"/>
    <property type="match status" value="1"/>
</dbReference>
<evidence type="ECO:0000256" key="7">
    <source>
        <dbReference type="ARBA" id="ARBA00023125"/>
    </source>
</evidence>
<evidence type="ECO:0000313" key="11">
    <source>
        <dbReference type="EMBL" id="THU80125.1"/>
    </source>
</evidence>
<evidence type="ECO:0000259" key="10">
    <source>
        <dbReference type="SMART" id="SM00976"/>
    </source>
</evidence>
<evidence type="ECO:0000256" key="1">
    <source>
        <dbReference type="ARBA" id="ARBA00004123"/>
    </source>
</evidence>
<dbReference type="InterPro" id="IPR028389">
    <property type="entry name" value="POT1"/>
</dbReference>
<dbReference type="Gene3D" id="2.40.50.140">
    <property type="entry name" value="Nucleic acid-binding proteins"/>
    <property type="match status" value="3"/>
</dbReference>
<dbReference type="Proteomes" id="UP000297245">
    <property type="component" value="Unassembled WGS sequence"/>
</dbReference>
<keyword evidence="6" id="KW-0779">Telomere</keyword>
<dbReference type="SUPFAM" id="SSF50249">
    <property type="entry name" value="Nucleic acid-binding proteins"/>
    <property type="match status" value="3"/>
</dbReference>
<dbReference type="Pfam" id="PF16686">
    <property type="entry name" value="POT1PC"/>
    <property type="match status" value="2"/>
</dbReference>
<evidence type="ECO:0000256" key="5">
    <source>
        <dbReference type="ARBA" id="ARBA00022454"/>
    </source>
</evidence>